<gene>
    <name evidence="2" type="ORF">C9374_002260</name>
</gene>
<dbReference type="SUPFAM" id="SSF54236">
    <property type="entry name" value="Ubiquitin-like"/>
    <property type="match status" value="1"/>
</dbReference>
<organism evidence="2 3">
    <name type="scientific">Naegleria lovaniensis</name>
    <name type="common">Amoeba</name>
    <dbReference type="NCBI Taxonomy" id="51637"/>
    <lineage>
        <taxon>Eukaryota</taxon>
        <taxon>Discoba</taxon>
        <taxon>Heterolobosea</taxon>
        <taxon>Tetramitia</taxon>
        <taxon>Eutetramitia</taxon>
        <taxon>Vahlkampfiidae</taxon>
        <taxon>Naegleria</taxon>
    </lineage>
</organism>
<dbReference type="Proteomes" id="UP000816034">
    <property type="component" value="Unassembled WGS sequence"/>
</dbReference>
<protein>
    <recommendedName>
        <fullName evidence="1">Rad60/SUMO-like domain-containing protein</fullName>
    </recommendedName>
</protein>
<proteinExistence type="predicted"/>
<keyword evidence="3" id="KW-1185">Reference proteome</keyword>
<dbReference type="Pfam" id="PF11976">
    <property type="entry name" value="Rad60-SLD"/>
    <property type="match status" value="1"/>
</dbReference>
<dbReference type="PANTHER" id="PTHR10562">
    <property type="entry name" value="SMALL UBIQUITIN-RELATED MODIFIER"/>
    <property type="match status" value="1"/>
</dbReference>
<comment type="caution">
    <text evidence="2">The sequence shown here is derived from an EMBL/GenBank/DDBJ whole genome shotgun (WGS) entry which is preliminary data.</text>
</comment>
<dbReference type="AlphaFoldDB" id="A0AA88KMI0"/>
<dbReference type="GeneID" id="68094716"/>
<sequence>MYSKIVENKLNGRIGCYYIGFVLSRDDKIQKIRLFCKVVDGFRVFGFGGKGLNLNNTLQEAGIDGSGFIYAYSDPDPNVELTSKMCILVRCNVANDVYFMMSKTTPMHKMMDAYCQRLGFPSKEEVKLGYLSHGIRHVFQIGERTILGEDTPEVLQLCDGDTIDFYPFCQF</sequence>
<reference evidence="2 3" key="1">
    <citation type="journal article" date="2018" name="BMC Genomics">
        <title>The genome of Naegleria lovaniensis, the basis for a comparative approach to unravel pathogenicity factors of the human pathogenic amoeba N. fowleri.</title>
        <authorList>
            <person name="Liechti N."/>
            <person name="Schurch N."/>
            <person name="Bruggmann R."/>
            <person name="Wittwer M."/>
        </authorList>
    </citation>
    <scope>NUCLEOTIDE SEQUENCE [LARGE SCALE GENOMIC DNA]</scope>
    <source>
        <strain evidence="2 3">ATCC 30569</strain>
    </source>
</reference>
<dbReference type="InterPro" id="IPR029071">
    <property type="entry name" value="Ubiquitin-like_domsf"/>
</dbReference>
<accession>A0AA88KMI0</accession>
<dbReference type="Gene3D" id="3.10.20.90">
    <property type="entry name" value="Phosphatidylinositol 3-kinase Catalytic Subunit, Chain A, domain 1"/>
    <property type="match status" value="1"/>
</dbReference>
<evidence type="ECO:0000313" key="2">
    <source>
        <dbReference type="EMBL" id="KAG2386516.1"/>
    </source>
</evidence>
<dbReference type="RefSeq" id="XP_044550508.1">
    <property type="nucleotide sequence ID" value="XM_044691659.1"/>
</dbReference>
<dbReference type="EMBL" id="PYSW02000015">
    <property type="protein sequence ID" value="KAG2386516.1"/>
    <property type="molecule type" value="Genomic_DNA"/>
</dbReference>
<evidence type="ECO:0000313" key="3">
    <source>
        <dbReference type="Proteomes" id="UP000816034"/>
    </source>
</evidence>
<evidence type="ECO:0000259" key="1">
    <source>
        <dbReference type="Pfam" id="PF11976"/>
    </source>
</evidence>
<dbReference type="InterPro" id="IPR022617">
    <property type="entry name" value="Rad60/SUMO-like_dom"/>
</dbReference>
<name>A0AA88KMI0_NAELO</name>
<feature type="domain" description="Rad60/SUMO-like" evidence="1">
    <location>
        <begin position="87"/>
        <end position="130"/>
    </location>
</feature>